<dbReference type="Proteomes" id="UP000645612">
    <property type="component" value="Unassembled WGS sequence"/>
</dbReference>
<reference evidence="1" key="1">
    <citation type="submission" date="2020-12" db="EMBL/GenBank/DDBJ databases">
        <title>Burkholderia cepacia complex in Mexico.</title>
        <authorList>
            <person name="Estrada P."/>
        </authorList>
    </citation>
    <scope>NUCLEOTIDE SEQUENCE</scope>
    <source>
        <strain evidence="1">871</strain>
    </source>
</reference>
<protein>
    <submittedName>
        <fullName evidence="1">Uncharacterized protein</fullName>
    </submittedName>
</protein>
<accession>A0A8I1DKH9</accession>
<proteinExistence type="predicted"/>
<sequence length="139" mass="15660">MLIAALRVAAPRVPFFATENRIHMHWRFIQDSHHVDCGPMRNRAIVDLKIEMATWMDLRKDCWTNPGGKMAAGNRGNATRAGQFCREGTLDKEKRATVDRSGMPTNRMETVRWPVGKSCAATVAMPVQIGEPREIPSEK</sequence>
<evidence type="ECO:0000313" key="2">
    <source>
        <dbReference type="Proteomes" id="UP000645612"/>
    </source>
</evidence>
<dbReference type="AlphaFoldDB" id="A0A8I1DKH9"/>
<dbReference type="RefSeq" id="WP_176130020.1">
    <property type="nucleotide sequence ID" value="NZ_CADDZZ010000004.1"/>
</dbReference>
<dbReference type="EMBL" id="JAEDXG010000003">
    <property type="protein sequence ID" value="MBH9695605.1"/>
    <property type="molecule type" value="Genomic_DNA"/>
</dbReference>
<evidence type="ECO:0000313" key="1">
    <source>
        <dbReference type="EMBL" id="MBH9695605.1"/>
    </source>
</evidence>
<name>A0A8I1DKH9_BURCE</name>
<organism evidence="1 2">
    <name type="scientific">Burkholderia cepacia</name>
    <name type="common">Pseudomonas cepacia</name>
    <dbReference type="NCBI Taxonomy" id="292"/>
    <lineage>
        <taxon>Bacteria</taxon>
        <taxon>Pseudomonadati</taxon>
        <taxon>Pseudomonadota</taxon>
        <taxon>Betaproteobacteria</taxon>
        <taxon>Burkholderiales</taxon>
        <taxon>Burkholderiaceae</taxon>
        <taxon>Burkholderia</taxon>
        <taxon>Burkholderia cepacia complex</taxon>
    </lineage>
</organism>
<comment type="caution">
    <text evidence="1">The sequence shown here is derived from an EMBL/GenBank/DDBJ whole genome shotgun (WGS) entry which is preliminary data.</text>
</comment>
<gene>
    <name evidence="1" type="ORF">JAO13_03995</name>
</gene>